<gene>
    <name evidence="2" type="ORF">Klosneuvirus_1_364</name>
</gene>
<keyword evidence="1" id="KW-0175">Coiled coil</keyword>
<dbReference type="SUPFAM" id="SSF58113">
    <property type="entry name" value="Apolipoprotein A-I"/>
    <property type="match status" value="1"/>
</dbReference>
<accession>A0A1V0SIF8</accession>
<sequence>MEDQSYRQKYIKYKSKYNGLKHNMSGGALPEQYSMENLRQRLPGYVEPINQKAVEIGQVAKEWINKSKFNIGEKLQTTSGNVTEVQNKVYDFGKGKWNYVITNVEGRLQNIDEDALENLSQQVRGRVTDLKAQAIALPDQVREQIPQLQARAAALPDQVREQLPQLQTKAAEWKQGLQARVPEFQARAAEWKQGLQARVPEIQTKAAEWKQGLQARVPEIQTKAAEWKQGLQARVPEIQARAAEFKGSLQARAPELQTKIQEQLSVLQGRIAELSTSLPDKNRIQTELADLKNKLPSLSAEEIQEKLIHLHEHLIDLQEQAKSQGSIWAERVQAKSGEVSQQVKERLSNLQNRLIELRTKLPVISKEQIQSELTQLQGHLSELSGKIDVSGIQAKVAEIRDRVSTMSSADIQARLSQLQERLVELKNKLPSMGEVKSRLSEKISDAQIRERLSDVKETLSLKSDELKEIMNRYN</sequence>
<dbReference type="EMBL" id="KY684108">
    <property type="protein sequence ID" value="ARF11507.1"/>
    <property type="molecule type" value="Genomic_DNA"/>
</dbReference>
<reference evidence="2" key="1">
    <citation type="journal article" date="2017" name="Science">
        <title>Giant viruses with an expanded complement of translation system components.</title>
        <authorList>
            <person name="Schulz F."/>
            <person name="Yutin N."/>
            <person name="Ivanova N.N."/>
            <person name="Ortega D.R."/>
            <person name="Lee T.K."/>
            <person name="Vierheilig J."/>
            <person name="Daims H."/>
            <person name="Horn M."/>
            <person name="Wagner M."/>
            <person name="Jensen G.J."/>
            <person name="Kyrpides N.C."/>
            <person name="Koonin E.V."/>
            <person name="Woyke T."/>
        </authorList>
    </citation>
    <scope>NUCLEOTIDE SEQUENCE</scope>
    <source>
        <strain evidence="2">KNV1</strain>
    </source>
</reference>
<feature type="coiled-coil region" evidence="1">
    <location>
        <begin position="281"/>
        <end position="435"/>
    </location>
</feature>
<protein>
    <submittedName>
        <fullName evidence="2">Uncharacterized protein</fullName>
    </submittedName>
</protein>
<dbReference type="Gene3D" id="1.20.120.20">
    <property type="entry name" value="Apolipoprotein"/>
    <property type="match status" value="2"/>
</dbReference>
<evidence type="ECO:0000313" key="2">
    <source>
        <dbReference type="EMBL" id="ARF11507.1"/>
    </source>
</evidence>
<evidence type="ECO:0000256" key="1">
    <source>
        <dbReference type="SAM" id="Coils"/>
    </source>
</evidence>
<organism evidence="2">
    <name type="scientific">Klosneuvirus KNV1</name>
    <dbReference type="NCBI Taxonomy" id="1977640"/>
    <lineage>
        <taxon>Viruses</taxon>
        <taxon>Varidnaviria</taxon>
        <taxon>Bamfordvirae</taxon>
        <taxon>Nucleocytoviricota</taxon>
        <taxon>Megaviricetes</taxon>
        <taxon>Imitervirales</taxon>
        <taxon>Mimiviridae</taxon>
        <taxon>Klosneuvirinae</taxon>
        <taxon>Klosneuvirus</taxon>
    </lineage>
</organism>
<name>A0A1V0SIF8_9VIRU</name>
<proteinExistence type="predicted"/>